<name>A0A2D0A805_9DEIO</name>
<sequence>MLDTLALARDTLLALPDVPPVLMRGQPDPGGEEVIVLDRVADTGAPGYRRAATAKLLQITCYAPSVQRALELTALARSALAEVGFGFIGSRPAPDGTGELSEYRR</sequence>
<dbReference type="AlphaFoldDB" id="A0A2D0A805"/>
<reference evidence="1 2" key="1">
    <citation type="submission" date="2017-05" db="EMBL/GenBank/DDBJ databases">
        <title>De novo genome assembly of Deniococcus indicus strain DR1.</title>
        <authorList>
            <person name="Chauhan D."/>
            <person name="Yennamalli R.M."/>
            <person name="Priyadarshini R."/>
        </authorList>
    </citation>
    <scope>NUCLEOTIDE SEQUENCE [LARGE SCALE GENOMIC DNA]</scope>
    <source>
        <strain evidence="1 2">DR1</strain>
    </source>
</reference>
<dbReference type="EMBL" id="NHMK01000011">
    <property type="protein sequence ID" value="OWL96526.1"/>
    <property type="molecule type" value="Genomic_DNA"/>
</dbReference>
<accession>A0A2D0A805</accession>
<evidence type="ECO:0008006" key="3">
    <source>
        <dbReference type="Google" id="ProtNLM"/>
    </source>
</evidence>
<organism evidence="1 2">
    <name type="scientific">Deinococcus indicus</name>
    <dbReference type="NCBI Taxonomy" id="223556"/>
    <lineage>
        <taxon>Bacteria</taxon>
        <taxon>Thermotogati</taxon>
        <taxon>Deinococcota</taxon>
        <taxon>Deinococci</taxon>
        <taxon>Deinococcales</taxon>
        <taxon>Deinococcaceae</taxon>
        <taxon>Deinococcus</taxon>
    </lineage>
</organism>
<evidence type="ECO:0000313" key="2">
    <source>
        <dbReference type="Proteomes" id="UP000197208"/>
    </source>
</evidence>
<dbReference type="Proteomes" id="UP000197208">
    <property type="component" value="Unassembled WGS sequence"/>
</dbReference>
<comment type="caution">
    <text evidence="1">The sequence shown here is derived from an EMBL/GenBank/DDBJ whole genome shotgun (WGS) entry which is preliminary data.</text>
</comment>
<keyword evidence="2" id="KW-1185">Reference proteome</keyword>
<proteinExistence type="predicted"/>
<evidence type="ECO:0000313" key="1">
    <source>
        <dbReference type="EMBL" id="OWL96526.1"/>
    </source>
</evidence>
<gene>
    <name evidence="1" type="ORF">CBQ26_09115</name>
</gene>
<protein>
    <recommendedName>
        <fullName evidence="3">DUF3168 domain-containing protein</fullName>
    </recommendedName>
</protein>